<feature type="transmembrane region" description="Helical" evidence="8">
    <location>
        <begin position="40"/>
        <end position="61"/>
    </location>
</feature>
<accession>A0A163ETR1</accession>
<keyword evidence="7 8" id="KW-0472">Membrane</keyword>
<dbReference type="RefSeq" id="WP_063182142.1">
    <property type="nucleotide sequence ID" value="NZ_LQNT01000011.1"/>
</dbReference>
<keyword evidence="6 8" id="KW-1133">Transmembrane helix</keyword>
<evidence type="ECO:0000313" key="10">
    <source>
        <dbReference type="Proteomes" id="UP000076490"/>
    </source>
</evidence>
<feature type="transmembrane region" description="Helical" evidence="8">
    <location>
        <begin position="113"/>
        <end position="135"/>
    </location>
</feature>
<dbReference type="OrthoDB" id="2081904at2"/>
<comment type="similarity">
    <text evidence="2">Belongs to the amino acid-polyamine-organocation (APC) superfamily. Spore germination protein (SGP) (TC 2.A.3.9) family.</text>
</comment>
<evidence type="ECO:0000256" key="7">
    <source>
        <dbReference type="ARBA" id="ARBA00023136"/>
    </source>
</evidence>
<dbReference type="InterPro" id="IPR004761">
    <property type="entry name" value="Spore_GerAB"/>
</dbReference>
<dbReference type="Proteomes" id="UP000076490">
    <property type="component" value="Unassembled WGS sequence"/>
</dbReference>
<dbReference type="PANTHER" id="PTHR34975">
    <property type="entry name" value="SPORE GERMINATION PROTEIN A2"/>
    <property type="match status" value="1"/>
</dbReference>
<feature type="transmembrane region" description="Helical" evidence="8">
    <location>
        <begin position="271"/>
        <end position="293"/>
    </location>
</feature>
<comment type="subcellular location">
    <subcellularLocation>
        <location evidence="1">Membrane</location>
        <topology evidence="1">Multi-pass membrane protein</topology>
    </subcellularLocation>
</comment>
<feature type="transmembrane region" description="Helical" evidence="8">
    <location>
        <begin position="305"/>
        <end position="323"/>
    </location>
</feature>
<dbReference type="GO" id="GO:0009847">
    <property type="term" value="P:spore germination"/>
    <property type="evidence" value="ECO:0007669"/>
    <property type="project" value="InterPro"/>
</dbReference>
<feature type="transmembrane region" description="Helical" evidence="8">
    <location>
        <begin position="12"/>
        <end position="28"/>
    </location>
</feature>
<evidence type="ECO:0000256" key="4">
    <source>
        <dbReference type="ARBA" id="ARBA00022544"/>
    </source>
</evidence>
<evidence type="ECO:0000256" key="3">
    <source>
        <dbReference type="ARBA" id="ARBA00022448"/>
    </source>
</evidence>
<feature type="transmembrane region" description="Helical" evidence="8">
    <location>
        <begin position="335"/>
        <end position="354"/>
    </location>
</feature>
<dbReference type="AlphaFoldDB" id="A0A163ETR1"/>
<feature type="transmembrane region" description="Helical" evidence="8">
    <location>
        <begin position="221"/>
        <end position="240"/>
    </location>
</feature>
<keyword evidence="4" id="KW-0309">Germination</keyword>
<dbReference type="GO" id="GO:0016020">
    <property type="term" value="C:membrane"/>
    <property type="evidence" value="ECO:0007669"/>
    <property type="project" value="UniProtKB-SubCell"/>
</dbReference>
<dbReference type="PANTHER" id="PTHR34975:SF2">
    <property type="entry name" value="SPORE GERMINATION PROTEIN A2"/>
    <property type="match status" value="1"/>
</dbReference>
<gene>
    <name evidence="9" type="ORF">AV656_11305</name>
</gene>
<keyword evidence="5 8" id="KW-0812">Transmembrane</keyword>
<evidence type="ECO:0000313" key="9">
    <source>
        <dbReference type="EMBL" id="KZE37161.1"/>
    </source>
</evidence>
<evidence type="ECO:0000256" key="2">
    <source>
        <dbReference type="ARBA" id="ARBA00007998"/>
    </source>
</evidence>
<feature type="transmembrane region" description="Helical" evidence="8">
    <location>
        <begin position="189"/>
        <end position="209"/>
    </location>
</feature>
<dbReference type="Pfam" id="PF03845">
    <property type="entry name" value="Spore_permease"/>
    <property type="match status" value="1"/>
</dbReference>
<evidence type="ECO:0000256" key="8">
    <source>
        <dbReference type="SAM" id="Phobius"/>
    </source>
</evidence>
<feature type="transmembrane region" description="Helical" evidence="8">
    <location>
        <begin position="147"/>
        <end position="169"/>
    </location>
</feature>
<comment type="caution">
    <text evidence="9">The sequence shown here is derived from an EMBL/GenBank/DDBJ whole genome shotgun (WGS) entry which is preliminary data.</text>
</comment>
<evidence type="ECO:0000256" key="6">
    <source>
        <dbReference type="ARBA" id="ARBA00022989"/>
    </source>
</evidence>
<evidence type="ECO:0000256" key="5">
    <source>
        <dbReference type="ARBA" id="ARBA00022692"/>
    </source>
</evidence>
<name>A0A163ETR1_9BACL</name>
<keyword evidence="3" id="KW-0813">Transport</keyword>
<sequence length="363" mass="40368">MIRVSDGKIGGREFFAIIYSMMAIRITNSTPNLLLDSGITAAWMMPLLSAAFLLGPLLLLLPLLKKHNIGLVDLLYKLTGNAFGRLITLALFVAIFSSTSLNGRNYADIVTTMYYPETSVLLIMVVLILGASFYIAHRGLEAVSRTALLVVPVFMLTSVFLIISVASQLNYYYVFPIAGSGAGTILKDSVAYSAFYGDIILIGILYAYVRSHGAFRKAALWGLWVPAFKMAVFLAVYVMMFDYPAVQNIAFPYHHLTRMAMIGTVANHVEAVFLALWFIGASLHFAIYLYLSAFLLGKVINYREFEYLILPLAGIAVVLGMIPDNHLQGEQWRKLLLEVSSGLFLLLPVLLWVLDRFRKKAKP</sequence>
<dbReference type="EMBL" id="LQNT01000011">
    <property type="protein sequence ID" value="KZE37161.1"/>
    <property type="molecule type" value="Genomic_DNA"/>
</dbReference>
<reference evidence="9 10" key="1">
    <citation type="submission" date="2016-01" db="EMBL/GenBank/DDBJ databases">
        <title>Whole genome sequencing of Bhargavaea cecembensis T14.</title>
        <authorList>
            <person name="Hong K.W."/>
        </authorList>
    </citation>
    <scope>NUCLEOTIDE SEQUENCE [LARGE SCALE GENOMIC DNA]</scope>
    <source>
        <strain evidence="9 10">T14</strain>
    </source>
</reference>
<feature type="transmembrane region" description="Helical" evidence="8">
    <location>
        <begin position="82"/>
        <end position="101"/>
    </location>
</feature>
<organism evidence="9 10">
    <name type="scientific">Bhargavaea cecembensis</name>
    <dbReference type="NCBI Taxonomy" id="394098"/>
    <lineage>
        <taxon>Bacteria</taxon>
        <taxon>Bacillati</taxon>
        <taxon>Bacillota</taxon>
        <taxon>Bacilli</taxon>
        <taxon>Bacillales</taxon>
        <taxon>Caryophanaceae</taxon>
        <taxon>Bhargavaea</taxon>
    </lineage>
</organism>
<protein>
    <submittedName>
        <fullName evidence="9">Spore gernimation protein</fullName>
    </submittedName>
</protein>
<evidence type="ECO:0000256" key="1">
    <source>
        <dbReference type="ARBA" id="ARBA00004141"/>
    </source>
</evidence>
<proteinExistence type="inferred from homology"/>